<dbReference type="EMBL" id="CP046314">
    <property type="protein sequence ID" value="QGS09175.1"/>
    <property type="molecule type" value="Genomic_DNA"/>
</dbReference>
<dbReference type="InterPro" id="IPR028956">
    <property type="entry name" value="Imm51"/>
</dbReference>
<gene>
    <name evidence="1" type="ORF">FOC49_04480</name>
</gene>
<accession>A0AAP9KT66</accession>
<proteinExistence type="predicted"/>
<evidence type="ECO:0000313" key="1">
    <source>
        <dbReference type="EMBL" id="QGS09175.1"/>
    </source>
</evidence>
<keyword evidence="2" id="KW-1185">Reference proteome</keyword>
<dbReference type="AlphaFoldDB" id="A0AAP9KT66"/>
<name>A0AAP9KT66_9BACL</name>
<dbReference type="RefSeq" id="WP_004634163.1">
    <property type="nucleotide sequence ID" value="NZ_CP046314.1"/>
</dbReference>
<organism evidence="1 2">
    <name type="scientific">Gemella morbillorum</name>
    <dbReference type="NCBI Taxonomy" id="29391"/>
    <lineage>
        <taxon>Bacteria</taxon>
        <taxon>Bacillati</taxon>
        <taxon>Bacillota</taxon>
        <taxon>Bacilli</taxon>
        <taxon>Bacillales</taxon>
        <taxon>Gemellaceae</taxon>
        <taxon>Gemella</taxon>
    </lineage>
</organism>
<dbReference type="Pfam" id="PF15595">
    <property type="entry name" value="Imm51"/>
    <property type="match status" value="1"/>
</dbReference>
<reference evidence="1 2" key="1">
    <citation type="submission" date="2019-11" db="EMBL/GenBank/DDBJ databases">
        <title>FDA dAtabase for Regulatory Grade micrObial Sequences (FDA-ARGOS): Supporting development and validation of Infectious Disease Dx tests.</title>
        <authorList>
            <person name="Turner S."/>
            <person name="Byrd R."/>
            <person name="Tallon L."/>
            <person name="Sadzewicz L."/>
            <person name="Vavikolanu K."/>
            <person name="Mehta A."/>
            <person name="Aluvathingal J."/>
            <person name="Nadendla S."/>
            <person name="Myers T."/>
            <person name="Yan Y."/>
            <person name="Sichtig H."/>
        </authorList>
    </citation>
    <scope>NUCLEOTIDE SEQUENCE [LARGE SCALE GENOMIC DNA]</scope>
    <source>
        <strain evidence="1 2">FDAARGOS_741</strain>
    </source>
</reference>
<evidence type="ECO:0000313" key="2">
    <source>
        <dbReference type="Proteomes" id="UP000425411"/>
    </source>
</evidence>
<dbReference type="Proteomes" id="UP000425411">
    <property type="component" value="Chromosome"/>
</dbReference>
<sequence>MDYVKIMKYGNIINLTFNIEQDKPFDIGEKMNEICADAYMNGYNWEAFFNYYLGKNYPEILEGIDFDPEAGMFTVYYDYTPENEIKAEKFKAIITDLIENEEKLYKVIKEEAANIEWD</sequence>
<protein>
    <submittedName>
        <fullName evidence="1">Uncharacterized protein</fullName>
    </submittedName>
</protein>